<evidence type="ECO:0000313" key="1">
    <source>
        <dbReference type="EMBL" id="CAB4935735.1"/>
    </source>
</evidence>
<protein>
    <submittedName>
        <fullName evidence="1">Unannotated protein</fullName>
    </submittedName>
</protein>
<dbReference type="AlphaFoldDB" id="A0A6J7IXW8"/>
<name>A0A6J7IXW8_9ZZZZ</name>
<proteinExistence type="predicted"/>
<sequence>MSWDLPSDLTAEEVSTAFLVHYDPELRVWEATDEPVRIDGRTVRADLSDFSFWDVLVNIGQGAGELTGNRVPEPRCRGGLPAWIDGVVDPDEDLSAAAIRTCFEPDEKEQVTVRVANNRTFTQRMTLTGGSQWAWTWKGQRSYDVGATAVDIARSIFDSRTTFLLPPVHEVAVGLARPKSAGSHVLMGTAAVDPVTALVDGSLVVLQGVSVGGTDNPALDAFLQALYECGGKQALAKGDAMAGLSRDAAGLARFVVDSLGSCAEELVRPSSEFGARFEALLQRKIKAHPEITSSGWAKANRFTHAAANAFKVLTIGKLAIYGSDQFANATVGPLSWSVRGRGMNAAVGAWTASCSSVADDSDQLYRNLALQDRYSDTNRELWEFESWPHDASMAVRPSLGCDVGYRALLADEVLAGWADPVAASYVATAVRALESGRSGFGDGGTGSDAAGMLVTTTDTHSFRHPAWGDVTAVTQIVSDPLYGGSNGEARIIVRDARDDIVWIHSSADSPPWYEIGFNDPASDTTGNVFINYNPGRYNGVIVLRGSRTGFSDFDSLPPPGEYDARWYFAEVVADGGRLAIQTPDTVDCSTCGGGYRIVGYTIHAWQGRDYSD</sequence>
<accession>A0A6J7IXW8</accession>
<organism evidence="1">
    <name type="scientific">freshwater metagenome</name>
    <dbReference type="NCBI Taxonomy" id="449393"/>
    <lineage>
        <taxon>unclassified sequences</taxon>
        <taxon>metagenomes</taxon>
        <taxon>ecological metagenomes</taxon>
    </lineage>
</organism>
<gene>
    <name evidence="1" type="ORF">UFOPK3662_01524</name>
</gene>
<dbReference type="EMBL" id="CAFBMW010000010">
    <property type="protein sequence ID" value="CAB4935735.1"/>
    <property type="molecule type" value="Genomic_DNA"/>
</dbReference>
<reference evidence="1" key="1">
    <citation type="submission" date="2020-05" db="EMBL/GenBank/DDBJ databases">
        <authorList>
            <person name="Chiriac C."/>
            <person name="Salcher M."/>
            <person name="Ghai R."/>
            <person name="Kavagutti S V."/>
        </authorList>
    </citation>
    <scope>NUCLEOTIDE SEQUENCE</scope>
</reference>